<dbReference type="Proteomes" id="UP000219167">
    <property type="component" value="Unassembled WGS sequence"/>
</dbReference>
<evidence type="ECO:0000256" key="3">
    <source>
        <dbReference type="ARBA" id="ARBA00022676"/>
    </source>
</evidence>
<feature type="active site" description="Nucleophile" evidence="9">
    <location>
        <position position="225"/>
    </location>
</feature>
<organism evidence="11 12">
    <name type="scientific">Rhizobium subbaraonis</name>
    <dbReference type="NCBI Taxonomy" id="908946"/>
    <lineage>
        <taxon>Bacteria</taxon>
        <taxon>Pseudomonadati</taxon>
        <taxon>Pseudomonadota</taxon>
        <taxon>Alphaproteobacteria</taxon>
        <taxon>Hyphomicrobiales</taxon>
        <taxon>Rhizobiaceae</taxon>
        <taxon>Rhizobium/Agrobacterium group</taxon>
        <taxon>Rhizobium</taxon>
    </lineage>
</organism>
<dbReference type="EMBL" id="OBQD01000006">
    <property type="protein sequence ID" value="SOC39890.1"/>
    <property type="molecule type" value="Genomic_DNA"/>
</dbReference>
<keyword evidence="5" id="KW-0378">Hydrolase</keyword>
<keyword evidence="12" id="KW-1185">Reference proteome</keyword>
<evidence type="ECO:0000313" key="12">
    <source>
        <dbReference type="Proteomes" id="UP000219167"/>
    </source>
</evidence>
<dbReference type="GO" id="GO:0005576">
    <property type="term" value="C:extracellular region"/>
    <property type="evidence" value="ECO:0007669"/>
    <property type="project" value="TreeGrafter"/>
</dbReference>
<dbReference type="InterPro" id="IPR005490">
    <property type="entry name" value="LD_TPept_cat_dom"/>
</dbReference>
<evidence type="ECO:0000256" key="7">
    <source>
        <dbReference type="ARBA" id="ARBA00022984"/>
    </source>
</evidence>
<evidence type="ECO:0000256" key="6">
    <source>
        <dbReference type="ARBA" id="ARBA00022960"/>
    </source>
</evidence>
<comment type="pathway">
    <text evidence="1 9">Cell wall biogenesis; peptidoglycan biosynthesis.</text>
</comment>
<evidence type="ECO:0000256" key="1">
    <source>
        <dbReference type="ARBA" id="ARBA00004752"/>
    </source>
</evidence>
<dbReference type="InterPro" id="IPR038063">
    <property type="entry name" value="Transpep_catalytic_dom"/>
</dbReference>
<dbReference type="FunFam" id="2.40.440.10:FF:000002">
    <property type="entry name" value="L,D-transpeptidase ErfK/SrfK"/>
    <property type="match status" value="1"/>
</dbReference>
<proteinExistence type="inferred from homology"/>
<evidence type="ECO:0000313" key="11">
    <source>
        <dbReference type="EMBL" id="SOC39890.1"/>
    </source>
</evidence>
<dbReference type="Gene3D" id="2.40.440.10">
    <property type="entry name" value="L,D-transpeptidase catalytic domain-like"/>
    <property type="match status" value="1"/>
</dbReference>
<keyword evidence="4" id="KW-0808">Transferase</keyword>
<evidence type="ECO:0000259" key="10">
    <source>
        <dbReference type="PROSITE" id="PS52029"/>
    </source>
</evidence>
<dbReference type="InterPro" id="IPR050979">
    <property type="entry name" value="LD-transpeptidase"/>
</dbReference>
<sequence>MAFATPSPLLLRREHIPTDPIPESPKVKFIMPMPLPRAASPLRVAALLLLSLPLAGCVSTGTPVKKGPDPMHVAMYGAHPDERFPLPAMDISKVDPKYFRQQVAYPTSELPGTVVIDTNNRFLYLVQENGMAMRYGIGVGKAGLEFEGSARIGRKAEWPRWTPTQNMIAREPERNAQWAGGMEPGLTNPLGPRALYLYQGDRDTLFRIHGTSEPWSIGKAVSSGCIRLFNQDIIDLYGRIPVNTRVVVLQEEAPQDMPANGTPIAGAPVADLGSAAI</sequence>
<evidence type="ECO:0000256" key="9">
    <source>
        <dbReference type="PROSITE-ProRule" id="PRU01373"/>
    </source>
</evidence>
<keyword evidence="6 9" id="KW-0133">Cell shape</keyword>
<keyword evidence="7 9" id="KW-0573">Peptidoglycan synthesis</keyword>
<evidence type="ECO:0000256" key="8">
    <source>
        <dbReference type="ARBA" id="ARBA00023316"/>
    </source>
</evidence>
<dbReference type="UniPathway" id="UPA00219"/>
<keyword evidence="8 9" id="KW-0961">Cell wall biogenesis/degradation</keyword>
<dbReference type="CDD" id="cd16913">
    <property type="entry name" value="YkuD_like"/>
    <property type="match status" value="1"/>
</dbReference>
<keyword evidence="3" id="KW-0328">Glycosyltransferase</keyword>
<feature type="domain" description="L,D-TPase catalytic" evidence="10">
    <location>
        <begin position="112"/>
        <end position="249"/>
    </location>
</feature>
<dbReference type="AlphaFoldDB" id="A0A285UDD6"/>
<dbReference type="GO" id="GO:0016757">
    <property type="term" value="F:glycosyltransferase activity"/>
    <property type="evidence" value="ECO:0007669"/>
    <property type="project" value="UniProtKB-KW"/>
</dbReference>
<dbReference type="PROSITE" id="PS52029">
    <property type="entry name" value="LD_TPASE"/>
    <property type="match status" value="1"/>
</dbReference>
<dbReference type="SUPFAM" id="SSF141523">
    <property type="entry name" value="L,D-transpeptidase catalytic domain-like"/>
    <property type="match status" value="1"/>
</dbReference>
<protein>
    <submittedName>
        <fullName evidence="11">Lipoprotein-anchoring transpeptidase ErfK/SrfK</fullName>
    </submittedName>
</protein>
<evidence type="ECO:0000256" key="4">
    <source>
        <dbReference type="ARBA" id="ARBA00022679"/>
    </source>
</evidence>
<dbReference type="PANTHER" id="PTHR30582:SF24">
    <property type="entry name" value="L,D-TRANSPEPTIDASE ERFK_SRFK-RELATED"/>
    <property type="match status" value="1"/>
</dbReference>
<evidence type="ECO:0000256" key="5">
    <source>
        <dbReference type="ARBA" id="ARBA00022801"/>
    </source>
</evidence>
<gene>
    <name evidence="11" type="ORF">SAMN05892877_106244</name>
</gene>
<dbReference type="GO" id="GO:0071555">
    <property type="term" value="P:cell wall organization"/>
    <property type="evidence" value="ECO:0007669"/>
    <property type="project" value="UniProtKB-UniRule"/>
</dbReference>
<dbReference type="Pfam" id="PF03734">
    <property type="entry name" value="YkuD"/>
    <property type="match status" value="1"/>
</dbReference>
<name>A0A285UDD6_9HYPH</name>
<dbReference type="GO" id="GO:0008360">
    <property type="term" value="P:regulation of cell shape"/>
    <property type="evidence" value="ECO:0007669"/>
    <property type="project" value="UniProtKB-UniRule"/>
</dbReference>
<dbReference type="PANTHER" id="PTHR30582">
    <property type="entry name" value="L,D-TRANSPEPTIDASE"/>
    <property type="match status" value="1"/>
</dbReference>
<keyword evidence="11" id="KW-0449">Lipoprotein</keyword>
<evidence type="ECO:0000256" key="2">
    <source>
        <dbReference type="ARBA" id="ARBA00005992"/>
    </source>
</evidence>
<dbReference type="GO" id="GO:0018104">
    <property type="term" value="P:peptidoglycan-protein cross-linking"/>
    <property type="evidence" value="ECO:0007669"/>
    <property type="project" value="TreeGrafter"/>
</dbReference>
<dbReference type="GO" id="GO:0071972">
    <property type="term" value="F:peptidoglycan L,D-transpeptidase activity"/>
    <property type="evidence" value="ECO:0007669"/>
    <property type="project" value="TreeGrafter"/>
</dbReference>
<accession>A0A285UDD6</accession>
<reference evidence="11 12" key="1">
    <citation type="submission" date="2017-08" db="EMBL/GenBank/DDBJ databases">
        <authorList>
            <person name="de Groot N.N."/>
        </authorList>
    </citation>
    <scope>NUCLEOTIDE SEQUENCE [LARGE SCALE GENOMIC DNA]</scope>
    <source>
        <strain evidence="11 12">JC85</strain>
    </source>
</reference>
<comment type="similarity">
    <text evidence="2">Belongs to the YkuD family.</text>
</comment>
<feature type="active site" description="Proton donor/acceptor" evidence="9">
    <location>
        <position position="209"/>
    </location>
</feature>